<evidence type="ECO:0000313" key="1">
    <source>
        <dbReference type="EMBL" id="KAL0959730.1"/>
    </source>
</evidence>
<protein>
    <submittedName>
        <fullName evidence="1">Uncharacterized protein</fullName>
    </submittedName>
</protein>
<organism evidence="1 2">
    <name type="scientific">Hohenbuehelia grisea</name>
    <dbReference type="NCBI Taxonomy" id="104357"/>
    <lineage>
        <taxon>Eukaryota</taxon>
        <taxon>Fungi</taxon>
        <taxon>Dikarya</taxon>
        <taxon>Basidiomycota</taxon>
        <taxon>Agaricomycotina</taxon>
        <taxon>Agaricomycetes</taxon>
        <taxon>Agaricomycetidae</taxon>
        <taxon>Agaricales</taxon>
        <taxon>Pleurotineae</taxon>
        <taxon>Pleurotaceae</taxon>
        <taxon>Hohenbuehelia</taxon>
    </lineage>
</organism>
<evidence type="ECO:0000313" key="2">
    <source>
        <dbReference type="Proteomes" id="UP001556367"/>
    </source>
</evidence>
<accession>A0ABR3JWE1</accession>
<proteinExistence type="predicted"/>
<sequence length="68" mass="7503">MIFDGQGANFSLGEVLHPPVGCYVKEQDDLGGWGRSIEAEDVVSYRDSGCLSRHLEKFDPSDDCDLEP</sequence>
<dbReference type="Proteomes" id="UP001556367">
    <property type="component" value="Unassembled WGS sequence"/>
</dbReference>
<reference evidence="2" key="1">
    <citation type="submission" date="2024-06" db="EMBL/GenBank/DDBJ databases">
        <title>Multi-omics analyses provide insights into the biosynthesis of the anticancer antibiotic pleurotin in Hohenbuehelia grisea.</title>
        <authorList>
            <person name="Weaver J.A."/>
            <person name="Alberti F."/>
        </authorList>
    </citation>
    <scope>NUCLEOTIDE SEQUENCE [LARGE SCALE GENOMIC DNA]</scope>
    <source>
        <strain evidence="2">T-177</strain>
    </source>
</reference>
<comment type="caution">
    <text evidence="1">The sequence shown here is derived from an EMBL/GenBank/DDBJ whole genome shotgun (WGS) entry which is preliminary data.</text>
</comment>
<keyword evidence="2" id="KW-1185">Reference proteome</keyword>
<name>A0ABR3JWE1_9AGAR</name>
<gene>
    <name evidence="1" type="ORF">HGRIS_011421</name>
</gene>
<dbReference type="EMBL" id="JASNQZ010000002">
    <property type="protein sequence ID" value="KAL0959730.1"/>
    <property type="molecule type" value="Genomic_DNA"/>
</dbReference>